<accession>X0XJW5</accession>
<evidence type="ECO:0000256" key="1">
    <source>
        <dbReference type="SAM" id="Phobius"/>
    </source>
</evidence>
<dbReference type="EMBL" id="BARS01030737">
    <property type="protein sequence ID" value="GAG25276.1"/>
    <property type="molecule type" value="Genomic_DNA"/>
</dbReference>
<name>X0XJW5_9ZZZZ</name>
<evidence type="ECO:0000313" key="2">
    <source>
        <dbReference type="EMBL" id="GAG25276.1"/>
    </source>
</evidence>
<feature type="non-terminal residue" evidence="2">
    <location>
        <position position="88"/>
    </location>
</feature>
<organism evidence="2">
    <name type="scientific">marine sediment metagenome</name>
    <dbReference type="NCBI Taxonomy" id="412755"/>
    <lineage>
        <taxon>unclassified sequences</taxon>
        <taxon>metagenomes</taxon>
        <taxon>ecological metagenomes</taxon>
    </lineage>
</organism>
<keyword evidence="1" id="KW-0812">Transmembrane</keyword>
<gene>
    <name evidence="2" type="ORF">S01H1_47913</name>
</gene>
<reference evidence="2" key="1">
    <citation type="journal article" date="2014" name="Front. Microbiol.">
        <title>High frequency of phylogenetically diverse reductive dehalogenase-homologous genes in deep subseafloor sedimentary metagenomes.</title>
        <authorList>
            <person name="Kawai M."/>
            <person name="Futagami T."/>
            <person name="Toyoda A."/>
            <person name="Takaki Y."/>
            <person name="Nishi S."/>
            <person name="Hori S."/>
            <person name="Arai W."/>
            <person name="Tsubouchi T."/>
            <person name="Morono Y."/>
            <person name="Uchiyama I."/>
            <person name="Ito T."/>
            <person name="Fujiyama A."/>
            <person name="Inagaki F."/>
            <person name="Takami H."/>
        </authorList>
    </citation>
    <scope>NUCLEOTIDE SEQUENCE</scope>
    <source>
        <strain evidence="2">Expedition CK06-06</strain>
    </source>
</reference>
<dbReference type="PROSITE" id="PS51257">
    <property type="entry name" value="PROKAR_LIPOPROTEIN"/>
    <property type="match status" value="1"/>
</dbReference>
<comment type="caution">
    <text evidence="2">The sequence shown here is derived from an EMBL/GenBank/DDBJ whole genome shotgun (WGS) entry which is preliminary data.</text>
</comment>
<protein>
    <submittedName>
        <fullName evidence="2">Uncharacterized protein</fullName>
    </submittedName>
</protein>
<proteinExistence type="predicted"/>
<sequence length="88" mass="9296">MQSAKKNGRFGRERRELIALLLASFACVLVLVAGVTSAGGLPSSFLTLEGVPLIGLLAATGVLALIFIWMMTGTAHREAKLAQKENAK</sequence>
<dbReference type="AlphaFoldDB" id="X0XJW5"/>
<keyword evidence="1" id="KW-1133">Transmembrane helix</keyword>
<keyword evidence="1" id="KW-0472">Membrane</keyword>
<feature type="transmembrane region" description="Helical" evidence="1">
    <location>
        <begin position="53"/>
        <end position="71"/>
    </location>
</feature>